<dbReference type="GO" id="GO:0016020">
    <property type="term" value="C:membrane"/>
    <property type="evidence" value="ECO:0007669"/>
    <property type="project" value="GOC"/>
</dbReference>
<dbReference type="GO" id="GO:0042284">
    <property type="term" value="F:sphingolipid delta-4 desaturase activity"/>
    <property type="evidence" value="ECO:0007669"/>
    <property type="project" value="TreeGrafter"/>
</dbReference>
<evidence type="ECO:0000313" key="2">
    <source>
        <dbReference type="Proteomes" id="UP000036681"/>
    </source>
</evidence>
<dbReference type="PANTHER" id="PTHR12879">
    <property type="entry name" value="SPHINGOLIPID DELTA 4 DESATURASE/C-4 HYDROXYLASE PROTEIN DES2"/>
    <property type="match status" value="1"/>
</dbReference>
<organism evidence="2 3">
    <name type="scientific">Ascaris lumbricoides</name>
    <name type="common">Giant roundworm</name>
    <dbReference type="NCBI Taxonomy" id="6252"/>
    <lineage>
        <taxon>Eukaryota</taxon>
        <taxon>Metazoa</taxon>
        <taxon>Ecdysozoa</taxon>
        <taxon>Nematoda</taxon>
        <taxon>Chromadorea</taxon>
        <taxon>Rhabditida</taxon>
        <taxon>Spirurina</taxon>
        <taxon>Ascaridomorpha</taxon>
        <taxon>Ascaridoidea</taxon>
        <taxon>Ascarididae</taxon>
        <taxon>Ascaris</taxon>
    </lineage>
</organism>
<dbReference type="Proteomes" id="UP000036681">
    <property type="component" value="Unplaced"/>
</dbReference>
<protein>
    <submittedName>
        <fullName evidence="3">FA_desaturase domain-containing protein</fullName>
    </submittedName>
</protein>
<evidence type="ECO:0000313" key="3">
    <source>
        <dbReference type="WBParaSite" id="ALUE_0000106501-mRNA-1"/>
    </source>
</evidence>
<proteinExistence type="predicted"/>
<keyword evidence="2" id="KW-1185">Reference proteome</keyword>
<accession>A0A0M3HHS0</accession>
<dbReference type="PANTHER" id="PTHR12879:SF8">
    <property type="entry name" value="SPHINGOLIPID DELTA(4)-DESATURASE DES1"/>
    <property type="match status" value="1"/>
</dbReference>
<feature type="domain" description="Fatty acid desaturase" evidence="1">
    <location>
        <begin position="22"/>
        <end position="105"/>
    </location>
</feature>
<dbReference type="InterPro" id="IPR005804">
    <property type="entry name" value="FA_desaturase_dom"/>
</dbReference>
<dbReference type="GO" id="GO:0046513">
    <property type="term" value="P:ceramide biosynthetic process"/>
    <property type="evidence" value="ECO:0007669"/>
    <property type="project" value="TreeGrafter"/>
</dbReference>
<evidence type="ECO:0000259" key="1">
    <source>
        <dbReference type="Pfam" id="PF00487"/>
    </source>
</evidence>
<dbReference type="WBParaSite" id="ALUE_0000106501-mRNA-1">
    <property type="protein sequence ID" value="ALUE_0000106501-mRNA-1"/>
    <property type="gene ID" value="ALUE_0000106501"/>
</dbReference>
<dbReference type="AlphaFoldDB" id="A0A0M3HHS0"/>
<dbReference type="Pfam" id="PF00487">
    <property type="entry name" value="FA_desaturase"/>
    <property type="match status" value="1"/>
</dbReference>
<sequence length="126" mass="14201">MTHGVVFKAITDFELINAVLQFTVDYFVVVYLGWKSVVFLLGGFLVASGLHPLAGHYISDHYMFRAGQETYSYYGPINLVTFNVGHHNEHHDFPFVCGANLPKVRDFKLYASTSSLTCHILKDVTI</sequence>
<name>A0A0M3HHS0_ASCLU</name>
<reference evidence="3" key="1">
    <citation type="submission" date="2017-02" db="UniProtKB">
        <authorList>
            <consortium name="WormBaseParasite"/>
        </authorList>
    </citation>
    <scope>IDENTIFICATION</scope>
</reference>